<organism evidence="10 11">
    <name type="scientific">Nesterenkonia halobia</name>
    <dbReference type="NCBI Taxonomy" id="37922"/>
    <lineage>
        <taxon>Bacteria</taxon>
        <taxon>Bacillati</taxon>
        <taxon>Actinomycetota</taxon>
        <taxon>Actinomycetes</taxon>
        <taxon>Micrococcales</taxon>
        <taxon>Micrococcaceae</taxon>
        <taxon>Nesterenkonia</taxon>
    </lineage>
</organism>
<feature type="region of interest" description="Disordered" evidence="7">
    <location>
        <begin position="1"/>
        <end position="59"/>
    </location>
</feature>
<feature type="domain" description="Major facilitator superfamily (MFS) profile" evidence="9">
    <location>
        <begin position="61"/>
        <end position="451"/>
    </location>
</feature>
<evidence type="ECO:0000256" key="4">
    <source>
        <dbReference type="ARBA" id="ARBA00022692"/>
    </source>
</evidence>
<evidence type="ECO:0000256" key="3">
    <source>
        <dbReference type="ARBA" id="ARBA00022475"/>
    </source>
</evidence>
<feature type="transmembrane region" description="Helical" evidence="8">
    <location>
        <begin position="397"/>
        <end position="417"/>
    </location>
</feature>
<feature type="transmembrane region" description="Helical" evidence="8">
    <location>
        <begin position="164"/>
        <end position="181"/>
    </location>
</feature>
<dbReference type="Gene3D" id="1.20.1250.20">
    <property type="entry name" value="MFS general substrate transporter like domains"/>
    <property type="match status" value="1"/>
</dbReference>
<evidence type="ECO:0000256" key="2">
    <source>
        <dbReference type="ARBA" id="ARBA00022448"/>
    </source>
</evidence>
<dbReference type="PANTHER" id="PTHR23517">
    <property type="entry name" value="RESISTANCE PROTEIN MDTM, PUTATIVE-RELATED-RELATED"/>
    <property type="match status" value="1"/>
</dbReference>
<protein>
    <submittedName>
        <fullName evidence="10">MFS transporter</fullName>
    </submittedName>
</protein>
<keyword evidence="11" id="KW-1185">Reference proteome</keyword>
<evidence type="ECO:0000256" key="7">
    <source>
        <dbReference type="SAM" id="MobiDB-lite"/>
    </source>
</evidence>
<evidence type="ECO:0000256" key="1">
    <source>
        <dbReference type="ARBA" id="ARBA00004651"/>
    </source>
</evidence>
<dbReference type="InterPro" id="IPR036259">
    <property type="entry name" value="MFS_trans_sf"/>
</dbReference>
<feature type="transmembrane region" description="Helical" evidence="8">
    <location>
        <begin position="423"/>
        <end position="446"/>
    </location>
</feature>
<sequence>MSDADGALHPSGAASTRRRAARARPPPVSRTDASAAGGTTQTSSRPAPSLSETPGSPAPPSPRRLLVGFFAASASLVLIFVGAGTPIPLFPTYRLEDGLTNADLAAAAATYMVAAAFSLLVLGRLSDHFGRRPIAVVALVLAAGGMGALLTVDGEAPLLLGRGLQGLATGIATSALGAYVIDSAPRRPPWLAAVVTSAAPMLGIPTGALLSGALVDHGPDPRHLTYGVVLVGLLAAGLAVALSPETTPRTSLRRAAASLRPRITVPRGAGRPLLAMSALILATWSVGGFYQSFGPSITTDHLGSTSALVAAAVFSSFTVLNMIGGPLTARLRPVLGLRLGAAAYVLVLAGILASLAAGAIVPFVVLSLVAGITQGTAQTGGMRTLLPMTSPGERAGLVSTIYLVNYSSAAIPSLIAGRLTEHLSLVTIGLGYGVLALLAVTAALVLSRSPRQG</sequence>
<comment type="subcellular location">
    <subcellularLocation>
        <location evidence="1">Cell membrane</location>
        <topology evidence="1">Multi-pass membrane protein</topology>
    </subcellularLocation>
</comment>
<feature type="transmembrane region" description="Helical" evidence="8">
    <location>
        <begin position="224"/>
        <end position="244"/>
    </location>
</feature>
<feature type="compositionally biased region" description="Polar residues" evidence="7">
    <location>
        <begin position="37"/>
        <end position="54"/>
    </location>
</feature>
<proteinExistence type="predicted"/>
<dbReference type="InterPro" id="IPR020846">
    <property type="entry name" value="MFS_dom"/>
</dbReference>
<feature type="transmembrane region" description="Helical" evidence="8">
    <location>
        <begin position="134"/>
        <end position="152"/>
    </location>
</feature>
<dbReference type="Proteomes" id="UP001501736">
    <property type="component" value="Unassembled WGS sequence"/>
</dbReference>
<evidence type="ECO:0000256" key="5">
    <source>
        <dbReference type="ARBA" id="ARBA00022989"/>
    </source>
</evidence>
<dbReference type="PANTHER" id="PTHR23517:SF13">
    <property type="entry name" value="MAJOR FACILITATOR SUPERFAMILY MFS_1"/>
    <property type="match status" value="1"/>
</dbReference>
<evidence type="ECO:0000256" key="6">
    <source>
        <dbReference type="ARBA" id="ARBA00023136"/>
    </source>
</evidence>
<evidence type="ECO:0000313" key="11">
    <source>
        <dbReference type="Proteomes" id="UP001501736"/>
    </source>
</evidence>
<feature type="transmembrane region" description="Helical" evidence="8">
    <location>
        <begin position="65"/>
        <end position="84"/>
    </location>
</feature>
<evidence type="ECO:0000259" key="9">
    <source>
        <dbReference type="PROSITE" id="PS50850"/>
    </source>
</evidence>
<dbReference type="InterPro" id="IPR005829">
    <property type="entry name" value="Sugar_transporter_CS"/>
</dbReference>
<dbReference type="Pfam" id="PF07690">
    <property type="entry name" value="MFS_1"/>
    <property type="match status" value="1"/>
</dbReference>
<dbReference type="PROSITE" id="PS00216">
    <property type="entry name" value="SUGAR_TRANSPORT_1"/>
    <property type="match status" value="1"/>
</dbReference>
<keyword evidence="4 8" id="KW-0812">Transmembrane</keyword>
<dbReference type="InterPro" id="IPR011701">
    <property type="entry name" value="MFS"/>
</dbReference>
<feature type="transmembrane region" description="Helical" evidence="8">
    <location>
        <begin position="302"/>
        <end position="323"/>
    </location>
</feature>
<reference evidence="11" key="1">
    <citation type="journal article" date="2019" name="Int. J. Syst. Evol. Microbiol.">
        <title>The Global Catalogue of Microorganisms (GCM) 10K type strain sequencing project: providing services to taxonomists for standard genome sequencing and annotation.</title>
        <authorList>
            <consortium name="The Broad Institute Genomics Platform"/>
            <consortium name="The Broad Institute Genome Sequencing Center for Infectious Disease"/>
            <person name="Wu L."/>
            <person name="Ma J."/>
        </authorList>
    </citation>
    <scope>NUCLEOTIDE SEQUENCE [LARGE SCALE GENOMIC DNA]</scope>
    <source>
        <strain evidence="11">JCM 11483</strain>
    </source>
</reference>
<dbReference type="PROSITE" id="PS50850">
    <property type="entry name" value="MFS"/>
    <property type="match status" value="1"/>
</dbReference>
<evidence type="ECO:0000256" key="8">
    <source>
        <dbReference type="SAM" id="Phobius"/>
    </source>
</evidence>
<feature type="transmembrane region" description="Helical" evidence="8">
    <location>
        <begin position="104"/>
        <end position="122"/>
    </location>
</feature>
<accession>A0ABP6RI45</accession>
<dbReference type="CDD" id="cd06174">
    <property type="entry name" value="MFS"/>
    <property type="match status" value="1"/>
</dbReference>
<dbReference type="InterPro" id="IPR050171">
    <property type="entry name" value="MFS_Transporters"/>
</dbReference>
<keyword evidence="5 8" id="KW-1133">Transmembrane helix</keyword>
<comment type="caution">
    <text evidence="10">The sequence shown here is derived from an EMBL/GenBank/DDBJ whole genome shotgun (WGS) entry which is preliminary data.</text>
</comment>
<evidence type="ECO:0000313" key="10">
    <source>
        <dbReference type="EMBL" id="GAA3287059.1"/>
    </source>
</evidence>
<gene>
    <name evidence="10" type="ORF">GCM10020260_22930</name>
</gene>
<feature type="transmembrane region" description="Helical" evidence="8">
    <location>
        <begin position="272"/>
        <end position="290"/>
    </location>
</feature>
<dbReference type="SUPFAM" id="SSF103473">
    <property type="entry name" value="MFS general substrate transporter"/>
    <property type="match status" value="1"/>
</dbReference>
<feature type="transmembrane region" description="Helical" evidence="8">
    <location>
        <begin position="190"/>
        <end position="212"/>
    </location>
</feature>
<name>A0ABP6RI45_9MICC</name>
<keyword evidence="6 8" id="KW-0472">Membrane</keyword>
<dbReference type="EMBL" id="BAAAYG010000010">
    <property type="protein sequence ID" value="GAA3287059.1"/>
    <property type="molecule type" value="Genomic_DNA"/>
</dbReference>
<keyword evidence="2" id="KW-0813">Transport</keyword>
<keyword evidence="3" id="KW-1003">Cell membrane</keyword>